<evidence type="ECO:0000313" key="1">
    <source>
        <dbReference type="EMBL" id="CAG8798240.1"/>
    </source>
</evidence>
<sequence>LFKTWLNQFALQEGFDYKVRTSEKEENIIRQVKYVCIKSGIYNFQATVNPTKRHNNVFQRTKYQWKLNITFLKPASE</sequence>
<name>A0ACA9RL33_9GLOM</name>
<proteinExistence type="predicted"/>
<feature type="non-terminal residue" evidence="1">
    <location>
        <position position="77"/>
    </location>
</feature>
<evidence type="ECO:0000313" key="2">
    <source>
        <dbReference type="Proteomes" id="UP000789920"/>
    </source>
</evidence>
<protein>
    <submittedName>
        <fullName evidence="1">10990_t:CDS:1</fullName>
    </submittedName>
</protein>
<feature type="non-terminal residue" evidence="1">
    <location>
        <position position="1"/>
    </location>
</feature>
<dbReference type="EMBL" id="CAJVQC010058043">
    <property type="protein sequence ID" value="CAG8798240.1"/>
    <property type="molecule type" value="Genomic_DNA"/>
</dbReference>
<accession>A0ACA9RL33</accession>
<organism evidence="1 2">
    <name type="scientific">Racocetra persica</name>
    <dbReference type="NCBI Taxonomy" id="160502"/>
    <lineage>
        <taxon>Eukaryota</taxon>
        <taxon>Fungi</taxon>
        <taxon>Fungi incertae sedis</taxon>
        <taxon>Mucoromycota</taxon>
        <taxon>Glomeromycotina</taxon>
        <taxon>Glomeromycetes</taxon>
        <taxon>Diversisporales</taxon>
        <taxon>Gigasporaceae</taxon>
        <taxon>Racocetra</taxon>
    </lineage>
</organism>
<keyword evidence="2" id="KW-1185">Reference proteome</keyword>
<reference evidence="1" key="1">
    <citation type="submission" date="2021-06" db="EMBL/GenBank/DDBJ databases">
        <authorList>
            <person name="Kallberg Y."/>
            <person name="Tangrot J."/>
            <person name="Rosling A."/>
        </authorList>
    </citation>
    <scope>NUCLEOTIDE SEQUENCE</scope>
    <source>
        <strain evidence="1">MA461A</strain>
    </source>
</reference>
<dbReference type="Proteomes" id="UP000789920">
    <property type="component" value="Unassembled WGS sequence"/>
</dbReference>
<gene>
    <name evidence="1" type="ORF">RPERSI_LOCUS20489</name>
</gene>
<comment type="caution">
    <text evidence="1">The sequence shown here is derived from an EMBL/GenBank/DDBJ whole genome shotgun (WGS) entry which is preliminary data.</text>
</comment>